<sequence length="90" mass="10097">MQTFKSQGDELNPSADTAGNTRNVSKVKVWLTPSQSEFIEFVLFYGASELSKSLKLVHDMALYHSDISINADEKRALFGVKCLWEGVEEI</sequence>
<dbReference type="EMBL" id="RCCB01000014">
    <property type="protein sequence ID" value="RLJ23802.1"/>
    <property type="molecule type" value="Genomic_DNA"/>
</dbReference>
<protein>
    <submittedName>
        <fullName evidence="3">Uncharacterized protein</fullName>
    </submittedName>
</protein>
<dbReference type="Proteomes" id="UP000233767">
    <property type="component" value="Unassembled WGS sequence"/>
</dbReference>
<evidence type="ECO:0000313" key="5">
    <source>
        <dbReference type="Proteomes" id="UP000275027"/>
    </source>
</evidence>
<reference evidence="2 4" key="1">
    <citation type="submission" date="2017-12" db="EMBL/GenBank/DDBJ databases">
        <title>Genomic Encyclopedia of Type Strains, Phase III (KMG-III): the genomes of soil and plant-associated and newly described type strains.</title>
        <authorList>
            <person name="Whitman W."/>
        </authorList>
    </citation>
    <scope>NUCLEOTIDE SEQUENCE [LARGE SCALE GENOMIC DNA]</scope>
    <source>
        <strain evidence="2 4">IP-10</strain>
    </source>
</reference>
<dbReference type="Proteomes" id="UP000275027">
    <property type="component" value="Unassembled WGS sequence"/>
</dbReference>
<gene>
    <name evidence="2" type="ORF">B0G92_2951</name>
    <name evidence="3" type="ORF">CLV50_3076</name>
</gene>
<proteinExistence type="predicted"/>
<dbReference type="AlphaFoldDB" id="A0A497U0Y1"/>
<comment type="caution">
    <text evidence="3">The sequence shown here is derived from an EMBL/GenBank/DDBJ whole genome shotgun (WGS) entry which is preliminary data.</text>
</comment>
<evidence type="ECO:0000313" key="4">
    <source>
        <dbReference type="Proteomes" id="UP000233767"/>
    </source>
</evidence>
<keyword evidence="4" id="KW-1185">Reference proteome</keyword>
<reference evidence="3 5" key="2">
    <citation type="submission" date="2018-10" db="EMBL/GenBank/DDBJ databases">
        <title>Genomic Encyclopedia of Archaeal and Bacterial Type Strains, Phase II (KMG-II): from individual species to whole genera.</title>
        <authorList>
            <person name="Goeker M."/>
        </authorList>
    </citation>
    <scope>NUCLEOTIDE SEQUENCE [LARGE SCALE GENOMIC DNA]</scope>
    <source>
        <strain evidence="3 5">DSM 21886</strain>
    </source>
</reference>
<dbReference type="EMBL" id="PJND01000010">
    <property type="protein sequence ID" value="PKW20239.1"/>
    <property type="molecule type" value="Genomic_DNA"/>
</dbReference>
<accession>A0A497U0Y1</accession>
<evidence type="ECO:0000256" key="1">
    <source>
        <dbReference type="SAM" id="MobiDB-lite"/>
    </source>
</evidence>
<name>A0A497U0Y1_9FLAO</name>
<feature type="region of interest" description="Disordered" evidence="1">
    <location>
        <begin position="1"/>
        <end position="20"/>
    </location>
</feature>
<dbReference type="RefSeq" id="WP_101472771.1">
    <property type="nucleotide sequence ID" value="NZ_JBCECJ010000144.1"/>
</dbReference>
<evidence type="ECO:0000313" key="2">
    <source>
        <dbReference type="EMBL" id="PKW20239.1"/>
    </source>
</evidence>
<evidence type="ECO:0000313" key="3">
    <source>
        <dbReference type="EMBL" id="RLJ23802.1"/>
    </source>
</evidence>
<organism evidence="3 5">
    <name type="scientific">Flavobacterium lindanitolerans</name>
    <dbReference type="NCBI Taxonomy" id="428988"/>
    <lineage>
        <taxon>Bacteria</taxon>
        <taxon>Pseudomonadati</taxon>
        <taxon>Bacteroidota</taxon>
        <taxon>Flavobacteriia</taxon>
        <taxon>Flavobacteriales</taxon>
        <taxon>Flavobacteriaceae</taxon>
        <taxon>Flavobacterium</taxon>
    </lineage>
</organism>